<evidence type="ECO:0000256" key="1">
    <source>
        <dbReference type="SAM" id="MobiDB-lite"/>
    </source>
</evidence>
<dbReference type="EMBL" id="BGZK01000316">
    <property type="protein sequence ID" value="GBP36264.1"/>
    <property type="molecule type" value="Genomic_DNA"/>
</dbReference>
<feature type="compositionally biased region" description="Low complexity" evidence="1">
    <location>
        <begin position="69"/>
        <end position="78"/>
    </location>
</feature>
<organism evidence="2 3">
    <name type="scientific">Eumeta variegata</name>
    <name type="common">Bagworm moth</name>
    <name type="synonym">Eumeta japonica</name>
    <dbReference type="NCBI Taxonomy" id="151549"/>
    <lineage>
        <taxon>Eukaryota</taxon>
        <taxon>Metazoa</taxon>
        <taxon>Ecdysozoa</taxon>
        <taxon>Arthropoda</taxon>
        <taxon>Hexapoda</taxon>
        <taxon>Insecta</taxon>
        <taxon>Pterygota</taxon>
        <taxon>Neoptera</taxon>
        <taxon>Endopterygota</taxon>
        <taxon>Lepidoptera</taxon>
        <taxon>Glossata</taxon>
        <taxon>Ditrysia</taxon>
        <taxon>Tineoidea</taxon>
        <taxon>Psychidae</taxon>
        <taxon>Oiketicinae</taxon>
        <taxon>Eumeta</taxon>
    </lineage>
</organism>
<sequence length="104" mass="11657">MRVPTSLLNNTNTRVLGPPSAAFSVYYGEGLRGNSSYHPERPAMRSRVSWDFRCPQQYRTGHEVEVAFAGGPRPARAPTTPPSGLRPTCKTVHSYFERNDTDKF</sequence>
<feature type="region of interest" description="Disordered" evidence="1">
    <location>
        <begin position="69"/>
        <end position="89"/>
    </location>
</feature>
<protein>
    <submittedName>
        <fullName evidence="2">Uncharacterized protein</fullName>
    </submittedName>
</protein>
<gene>
    <name evidence="2" type="ORF">EVAR_85512_1</name>
</gene>
<reference evidence="2 3" key="1">
    <citation type="journal article" date="2019" name="Commun. Biol.">
        <title>The bagworm genome reveals a unique fibroin gene that provides high tensile strength.</title>
        <authorList>
            <person name="Kono N."/>
            <person name="Nakamura H."/>
            <person name="Ohtoshi R."/>
            <person name="Tomita M."/>
            <person name="Numata K."/>
            <person name="Arakawa K."/>
        </authorList>
    </citation>
    <scope>NUCLEOTIDE SEQUENCE [LARGE SCALE GENOMIC DNA]</scope>
</reference>
<evidence type="ECO:0000313" key="3">
    <source>
        <dbReference type="Proteomes" id="UP000299102"/>
    </source>
</evidence>
<proteinExistence type="predicted"/>
<dbReference type="AlphaFoldDB" id="A0A4C1VE77"/>
<dbReference type="Proteomes" id="UP000299102">
    <property type="component" value="Unassembled WGS sequence"/>
</dbReference>
<name>A0A4C1VE77_EUMVA</name>
<evidence type="ECO:0000313" key="2">
    <source>
        <dbReference type="EMBL" id="GBP36264.1"/>
    </source>
</evidence>
<comment type="caution">
    <text evidence="2">The sequence shown here is derived from an EMBL/GenBank/DDBJ whole genome shotgun (WGS) entry which is preliminary data.</text>
</comment>
<accession>A0A4C1VE77</accession>
<keyword evidence="3" id="KW-1185">Reference proteome</keyword>